<dbReference type="CDD" id="cd01406">
    <property type="entry name" value="SIR2-like"/>
    <property type="match status" value="1"/>
</dbReference>
<organism evidence="1 2">
    <name type="scientific">Rhizobium changzhiense</name>
    <dbReference type="NCBI Taxonomy" id="2692317"/>
    <lineage>
        <taxon>Bacteria</taxon>
        <taxon>Pseudomonadati</taxon>
        <taxon>Pseudomonadota</taxon>
        <taxon>Alphaproteobacteria</taxon>
        <taxon>Hyphomicrobiales</taxon>
        <taxon>Rhizobiaceae</taxon>
        <taxon>Rhizobium/Agrobacterium group</taxon>
        <taxon>Rhizobium</taxon>
    </lineage>
</organism>
<sequence>MRFHQLGPDFPEELIDDLLEGDAVFLCGAGVSFPQLPGFERLVTNVYARLGEERTPAEEHAFTAKRYEEVLGALARRLVRSNDVIDAAAIELQVPAVADTTHHDVLIRLSRDSIGRPIIVTTNFDTLFERSLAASHSSAFAERASVAGQDIPAPGSSTFTGIVHLHGRLADTELNLSQTDLVLTSAQYGEAYLRAGWAARFLFDLTRCRTLVLVGYGAGDAPVRYILNVLEGDRERFSDLRRVYAIGSTDRDEQAAAAPWQALAVEPVLFQPADGDAYEPLWTSLGHLADLVEEPDKWRQATIERVAALETSDATEHDKRALKWALGQRADLFELLVQSCADPEWFAILSVEMKAFDARARAWLLAHWFAGNWTDRRRFLSAVKYVENGHLDLSQALFRELDHRRPENPIWEKAWQLLAESASERGRDSLVDFQLKHRLDRPFVADTDLGRLVNTIGPHLTVEEPFRYEEPPAEITELSDIARFSIEGDRQEVLRDALDTSAGRGDNAVRLLRLASERLVSLLRTARDAELIDLTRDTTDWTVPSVVRHEQNRHRRGLVPLTVLITSLLPTAIEVDRETVLHLVSGWATEGFHLTTRLWMHGLSHAALFNPDEAIHALTTDRTEAFWSFAQEFVSIISAQLANASLETVSHLVERILMEGLQRYSDIPGRHEDLDWKSRARDRDIWLRLTAISEVKDLPQAAQARLDDIHARRDYLARQLEEQDLFRTWSSGVRSVRGKTAQLVSAQATERLSIADRLEESRDIEDQAGWSEYCREDPIGALAALKSRAVDMTVVPRWSEWLQVVPHRRQDGLDGVIEAFQDAIDYLDTANVEAFAALAAPLSSILERAPALGLTIPDSWRDRLWLAAESDPGVEWTDDWELYDRVINSPGGRLAEGLLQAINDKRERTGAVSEADLSRLRQMILSRTYAGSMARGACARDLGFLYTLSPRLAGDDLGQFLTDDNDEGQRLRAVLVEHNSFTAEAEIAFADFILRGITESRQKNISAANAASHLVRAVLASFVNPPQPRGISPQQALRTMRQSTGDIRVGALTIMTSWLQEYPEDERGHAWTDVFGPTFDAIWPRDRTFLSNDVSREIFGLAAATGSAFPAAVSSLLPYITIFSDDWINLHDLERDGARLATLHPEAALDLVWAACRPPCKGRTSDIAGILDAIAEAQPALAVDRRVHKLRLRAVSY</sequence>
<dbReference type="RefSeq" id="WP_180695677.1">
    <property type="nucleotide sequence ID" value="NZ_JACCPJ010000005.1"/>
</dbReference>
<gene>
    <name evidence="1" type="ORF">HX900_20335</name>
</gene>
<evidence type="ECO:0000313" key="2">
    <source>
        <dbReference type="Proteomes" id="UP000532162"/>
    </source>
</evidence>
<dbReference type="InterPro" id="IPR029035">
    <property type="entry name" value="DHS-like_NAD/FAD-binding_dom"/>
</dbReference>
<accession>A0A7Z0RN51</accession>
<reference evidence="1 2" key="1">
    <citation type="submission" date="2020-07" db="EMBL/GenBank/DDBJ databases">
        <authorList>
            <person name="Sun Q."/>
        </authorList>
    </citation>
    <scope>NUCLEOTIDE SEQUENCE [LARGE SCALE GENOMIC DNA]</scope>
    <source>
        <strain evidence="1 2">WYCCWR 11290</strain>
    </source>
</reference>
<evidence type="ECO:0000313" key="1">
    <source>
        <dbReference type="EMBL" id="NZD63444.1"/>
    </source>
</evidence>
<name>A0A7Z0RN51_9HYPH</name>
<dbReference type="AlphaFoldDB" id="A0A7Z0RN51"/>
<dbReference type="Gene3D" id="3.40.50.1220">
    <property type="entry name" value="TPP-binding domain"/>
    <property type="match status" value="1"/>
</dbReference>
<dbReference type="Proteomes" id="UP000532162">
    <property type="component" value="Unassembled WGS sequence"/>
</dbReference>
<dbReference type="EMBL" id="JACCPJ010000005">
    <property type="protein sequence ID" value="NZD63444.1"/>
    <property type="molecule type" value="Genomic_DNA"/>
</dbReference>
<dbReference type="SUPFAM" id="SSF52467">
    <property type="entry name" value="DHS-like NAD/FAD-binding domain"/>
    <property type="match status" value="1"/>
</dbReference>
<dbReference type="Pfam" id="PF13289">
    <property type="entry name" value="SIR2_2"/>
    <property type="match status" value="1"/>
</dbReference>
<proteinExistence type="predicted"/>
<comment type="caution">
    <text evidence="1">The sequence shown here is derived from an EMBL/GenBank/DDBJ whole genome shotgun (WGS) entry which is preliminary data.</text>
</comment>
<protein>
    <submittedName>
        <fullName evidence="1">SIR2 family protein</fullName>
    </submittedName>
</protein>